<evidence type="ECO:0000313" key="3">
    <source>
        <dbReference type="RefSeq" id="XP_033581024.1"/>
    </source>
</evidence>
<organism evidence="1">
    <name type="scientific">Mytilinidion resinicola</name>
    <dbReference type="NCBI Taxonomy" id="574789"/>
    <lineage>
        <taxon>Eukaryota</taxon>
        <taxon>Fungi</taxon>
        <taxon>Dikarya</taxon>
        <taxon>Ascomycota</taxon>
        <taxon>Pezizomycotina</taxon>
        <taxon>Dothideomycetes</taxon>
        <taxon>Pleosporomycetidae</taxon>
        <taxon>Mytilinidiales</taxon>
        <taxon>Mytilinidiaceae</taxon>
        <taxon>Mytilinidion</taxon>
    </lineage>
</organism>
<evidence type="ECO:0000313" key="1">
    <source>
        <dbReference type="EMBL" id="KAF2814060.1"/>
    </source>
</evidence>
<reference evidence="1 3" key="1">
    <citation type="journal article" date="2020" name="Stud. Mycol.">
        <title>101 Dothideomycetes genomes: a test case for predicting lifestyles and emergence of pathogens.</title>
        <authorList>
            <person name="Haridas S."/>
            <person name="Albert R."/>
            <person name="Binder M."/>
            <person name="Bloem J."/>
            <person name="Labutti K."/>
            <person name="Salamov A."/>
            <person name="Andreopoulos B."/>
            <person name="Baker S."/>
            <person name="Barry K."/>
            <person name="Bills G."/>
            <person name="Bluhm B."/>
            <person name="Cannon C."/>
            <person name="Castanera R."/>
            <person name="Culley D."/>
            <person name="Daum C."/>
            <person name="Ezra D."/>
            <person name="Gonzalez J."/>
            <person name="Henrissat B."/>
            <person name="Kuo A."/>
            <person name="Liang C."/>
            <person name="Lipzen A."/>
            <person name="Lutzoni F."/>
            <person name="Magnuson J."/>
            <person name="Mondo S."/>
            <person name="Nolan M."/>
            <person name="Ohm R."/>
            <person name="Pangilinan J."/>
            <person name="Park H.-J."/>
            <person name="Ramirez L."/>
            <person name="Alfaro M."/>
            <person name="Sun H."/>
            <person name="Tritt A."/>
            <person name="Yoshinaga Y."/>
            <person name="Zwiers L.-H."/>
            <person name="Turgeon B."/>
            <person name="Goodwin S."/>
            <person name="Spatafora J."/>
            <person name="Crous P."/>
            <person name="Grigoriev I."/>
        </authorList>
    </citation>
    <scope>NUCLEOTIDE SEQUENCE</scope>
    <source>
        <strain evidence="1 3">CBS 304.34</strain>
    </source>
</reference>
<accession>A0A6A6YZ81</accession>
<dbReference type="RefSeq" id="XP_033581024.1">
    <property type="nucleotide sequence ID" value="XM_033725094.1"/>
</dbReference>
<evidence type="ECO:0000313" key="2">
    <source>
        <dbReference type="Proteomes" id="UP000504636"/>
    </source>
</evidence>
<reference evidence="3" key="2">
    <citation type="submission" date="2020-04" db="EMBL/GenBank/DDBJ databases">
        <authorList>
            <consortium name="NCBI Genome Project"/>
        </authorList>
    </citation>
    <scope>NUCLEOTIDE SEQUENCE</scope>
    <source>
        <strain evidence="3">CBS 304.34</strain>
    </source>
</reference>
<protein>
    <submittedName>
        <fullName evidence="1 3">Uncharacterized protein</fullName>
    </submittedName>
</protein>
<proteinExistence type="predicted"/>
<dbReference type="AlphaFoldDB" id="A0A6A6YZ81"/>
<name>A0A6A6YZ81_9PEZI</name>
<keyword evidence="2" id="KW-1185">Reference proteome</keyword>
<reference evidence="3" key="3">
    <citation type="submission" date="2025-04" db="UniProtKB">
        <authorList>
            <consortium name="RefSeq"/>
        </authorList>
    </citation>
    <scope>IDENTIFICATION</scope>
    <source>
        <strain evidence="3">CBS 304.34</strain>
    </source>
</reference>
<dbReference type="GeneID" id="54465987"/>
<dbReference type="Proteomes" id="UP000504636">
    <property type="component" value="Unplaced"/>
</dbReference>
<dbReference type="EMBL" id="MU003695">
    <property type="protein sequence ID" value="KAF2814060.1"/>
    <property type="molecule type" value="Genomic_DNA"/>
</dbReference>
<gene>
    <name evidence="1 3" type="ORF">BDZ99DRAFT_516682</name>
</gene>
<sequence length="140" mass="15228">MAHYGPSSQAGIEFSFTVFTNPHFFRIAHLTKAANALNSDDNAKAQANSEKEFKVAHSLHGYGGFFSSVHRYTTLQPEYPTQQLSLSAIQAPINTNTIMFLSLWGPSTADISNKIAVLKKLSSDQTFADLVGISVCSEDA</sequence>